<keyword evidence="1" id="KW-0472">Membrane</keyword>
<dbReference type="FunCoup" id="A0A068UZE5">
    <property type="interactions" value="25"/>
</dbReference>
<dbReference type="Proteomes" id="UP000295252">
    <property type="component" value="Chromosome VII"/>
</dbReference>
<organism evidence="2 3">
    <name type="scientific">Coffea canephora</name>
    <name type="common">Robusta coffee</name>
    <dbReference type="NCBI Taxonomy" id="49390"/>
    <lineage>
        <taxon>Eukaryota</taxon>
        <taxon>Viridiplantae</taxon>
        <taxon>Streptophyta</taxon>
        <taxon>Embryophyta</taxon>
        <taxon>Tracheophyta</taxon>
        <taxon>Spermatophyta</taxon>
        <taxon>Magnoliopsida</taxon>
        <taxon>eudicotyledons</taxon>
        <taxon>Gunneridae</taxon>
        <taxon>Pentapetalae</taxon>
        <taxon>asterids</taxon>
        <taxon>lamiids</taxon>
        <taxon>Gentianales</taxon>
        <taxon>Rubiaceae</taxon>
        <taxon>Ixoroideae</taxon>
        <taxon>Gardenieae complex</taxon>
        <taxon>Bertiereae - Coffeeae clade</taxon>
        <taxon>Coffeeae</taxon>
        <taxon>Coffea</taxon>
    </lineage>
</organism>
<proteinExistence type="predicted"/>
<dbReference type="PANTHER" id="PTHR36753">
    <property type="entry name" value="TRANSMEMBRANE PROTEIN"/>
    <property type="match status" value="1"/>
</dbReference>
<dbReference type="AlphaFoldDB" id="A0A068UZE5"/>
<gene>
    <name evidence="2" type="ORF">GSCOC_T00038686001</name>
</gene>
<evidence type="ECO:0000313" key="3">
    <source>
        <dbReference type="Proteomes" id="UP000295252"/>
    </source>
</evidence>
<dbReference type="Gramene" id="CDP13662">
    <property type="protein sequence ID" value="CDP13662"/>
    <property type="gene ID" value="GSCOC_T00038686001"/>
</dbReference>
<dbReference type="InParanoid" id="A0A068UZE5"/>
<accession>A0A068UZE5</accession>
<dbReference type="PANTHER" id="PTHR36753:SF2">
    <property type="entry name" value="TRANSMEMBRANE PROTEIN"/>
    <property type="match status" value="1"/>
</dbReference>
<feature type="transmembrane region" description="Helical" evidence="1">
    <location>
        <begin position="7"/>
        <end position="30"/>
    </location>
</feature>
<keyword evidence="3" id="KW-1185">Reference proteome</keyword>
<dbReference type="PhylomeDB" id="A0A068UZE5"/>
<name>A0A068UZE5_COFCA</name>
<evidence type="ECO:0000313" key="2">
    <source>
        <dbReference type="EMBL" id="CDP13662.1"/>
    </source>
</evidence>
<dbReference type="OMA" id="CCTCLVI"/>
<reference evidence="3" key="1">
    <citation type="journal article" date="2014" name="Science">
        <title>The coffee genome provides insight into the convergent evolution of caffeine biosynthesis.</title>
        <authorList>
            <person name="Denoeud F."/>
            <person name="Carretero-Paulet L."/>
            <person name="Dereeper A."/>
            <person name="Droc G."/>
            <person name="Guyot R."/>
            <person name="Pietrella M."/>
            <person name="Zheng C."/>
            <person name="Alberti A."/>
            <person name="Anthony F."/>
            <person name="Aprea G."/>
            <person name="Aury J.M."/>
            <person name="Bento P."/>
            <person name="Bernard M."/>
            <person name="Bocs S."/>
            <person name="Campa C."/>
            <person name="Cenci A."/>
            <person name="Combes M.C."/>
            <person name="Crouzillat D."/>
            <person name="Da Silva C."/>
            <person name="Daddiego L."/>
            <person name="De Bellis F."/>
            <person name="Dussert S."/>
            <person name="Garsmeur O."/>
            <person name="Gayraud T."/>
            <person name="Guignon V."/>
            <person name="Jahn K."/>
            <person name="Jamilloux V."/>
            <person name="Joet T."/>
            <person name="Labadie K."/>
            <person name="Lan T."/>
            <person name="Leclercq J."/>
            <person name="Lepelley M."/>
            <person name="Leroy T."/>
            <person name="Li L.T."/>
            <person name="Librado P."/>
            <person name="Lopez L."/>
            <person name="Munoz A."/>
            <person name="Noel B."/>
            <person name="Pallavicini A."/>
            <person name="Perrotta G."/>
            <person name="Poncet V."/>
            <person name="Pot D."/>
            <person name="Priyono X."/>
            <person name="Rigoreau M."/>
            <person name="Rouard M."/>
            <person name="Rozas J."/>
            <person name="Tranchant-Dubreuil C."/>
            <person name="VanBuren R."/>
            <person name="Zhang Q."/>
            <person name="Andrade A.C."/>
            <person name="Argout X."/>
            <person name="Bertrand B."/>
            <person name="de Kochko A."/>
            <person name="Graziosi G."/>
            <person name="Henry R.J."/>
            <person name="Jayarama X."/>
            <person name="Ming R."/>
            <person name="Nagai C."/>
            <person name="Rounsley S."/>
            <person name="Sankoff D."/>
            <person name="Giuliano G."/>
            <person name="Albert V.A."/>
            <person name="Wincker P."/>
            <person name="Lashermes P."/>
        </authorList>
    </citation>
    <scope>NUCLEOTIDE SEQUENCE [LARGE SCALE GENOMIC DNA]</scope>
    <source>
        <strain evidence="3">cv. DH200-94</strain>
    </source>
</reference>
<dbReference type="EMBL" id="HG739160">
    <property type="protein sequence ID" value="CDP13662.1"/>
    <property type="molecule type" value="Genomic_DNA"/>
</dbReference>
<protein>
    <submittedName>
        <fullName evidence="2">Uncharacterized protein</fullName>
    </submittedName>
</protein>
<dbReference type="OrthoDB" id="1064107at2759"/>
<evidence type="ECO:0000256" key="1">
    <source>
        <dbReference type="SAM" id="Phobius"/>
    </source>
</evidence>
<keyword evidence="1" id="KW-0812">Transmembrane</keyword>
<sequence>MCCGVRICMFCTCLILAVIVIGFLFGFGVFKHGFHKLEDTLHACDPAAASSCGGSSMKRPFLGFNAPPPY</sequence>
<keyword evidence="1" id="KW-1133">Transmembrane helix</keyword>